<dbReference type="InterPro" id="IPR034076">
    <property type="entry name" value="R3H_NF-X1"/>
</dbReference>
<sequence length="1156" mass="130018">MMAVPRAGEPPGGLELNPDAADFIPREMQETERKKKPEDFGRNNNTNLSLSRQRPFRSYRCGLTHKGEYSQQSRNHYDDDAISDPRASSEGHRTNQNRAGMHSFQNQRRHRVREEKACSGEMSLANESQQEIAGNLLQSRLFEKHLVEDSAQKDPVEAGAEWVGHRKIHNSDQENWRAPENRTGAKPKKVNLHMYKSSRGIVNQGKFTFEKDARTFGKKHNIIENVSPPETNQIENACEPSVMDKNYERCNDQSQRKFLKNRSSQREFTWGKPYSDNEAYRGLTADNVRTGTGFATTASATDTKTDFNEESVNPKLQDRLTHRTQTWKVGEVERRRKRPEDLQKKSFDSQKKSFDSGRKSFWKKQMEVHKSKETHTGSLIEQLTSEKYECMVCCEVIRVMVPVWSCQSCYHVFHLNCIKKWARSPASQAEDGNGGWRCPACQNVSVRVPNSYMCFCGKVNNPEWNRNEIPHSCGELCGKKRSGNDCPHSCNILCHPGPCPSCPAFVTKTCECGRTSQSVRCGQPGTINCSNVCDNLLTCGKHTCAQVCHAGKCQPCQLTVQQGCYCGVTFREVLCGTDKEAYDGTGYFTCQKQCDRKLDCGNHTCLQLCHPSACQPCPRLPALVHSCPCGQTPLCKLLELGYPERKSCTDSIPSCGKTCGKPLPCGSDGSIHTCSNLCHEGECGPCAGISTVNCRCGFKKQDVPCVNITKEADLLFLCDKRCNKKRSCGRHKCNEICCVDTEHKCLLLCGRKLNCGQHKCEEPCHRGNCQNCWQSSFDELTCHCGKTVIYPPVPCGTKPPECKNPCIREHECDHPVFHNCHNEEKCPPCTYLTQKWCMGKHEMRSNIPCHLTGISCGLACNKLLPCGMHKCKKICHKGDCVTEEPCKQLCIIPRPDCNHPCSSPCHPNLPCPKTPCSAEVILYCSCQRKKEIMICSEASSNYQRITAISMASKLSDVHLGDSVEISKLISKKEMKQSRLECDQECAAVERNRRIADALNINPASDPFHVRSLGSKYNESLKEDARKDLKFVTEVEEEIKALVEAVSKGKQQKKSRCYPPMNREHRRIIHELAEVYGVESVSYDSEPKRNVVITAVKGKSMCPNVSLTSLIEREMAARPPPPIAHYRQQALKLDNGTVALQKPFKEEPVIDYFDVQD</sequence>
<dbReference type="GO" id="GO:0016740">
    <property type="term" value="F:transferase activity"/>
    <property type="evidence" value="ECO:0007669"/>
    <property type="project" value="UniProtKB-KW"/>
</dbReference>
<dbReference type="PROSITE" id="PS51061">
    <property type="entry name" value="R3H"/>
    <property type="match status" value="1"/>
</dbReference>
<dbReference type="CDD" id="cd06008">
    <property type="entry name" value="NF-X1-zinc-finger"/>
    <property type="match status" value="6"/>
</dbReference>
<dbReference type="Gene3D" id="3.30.1370.50">
    <property type="entry name" value="R3H-like domain"/>
    <property type="match status" value="1"/>
</dbReference>
<keyword evidence="6" id="KW-0479">Metal-binding</keyword>
<dbReference type="STRING" id="137246.A0A401S3R2"/>
<keyword evidence="8 17" id="KW-0863">Zinc-finger</keyword>
<evidence type="ECO:0000256" key="5">
    <source>
        <dbReference type="ARBA" id="ARBA00022679"/>
    </source>
</evidence>
<evidence type="ECO:0000256" key="3">
    <source>
        <dbReference type="ARBA" id="ARBA00022491"/>
    </source>
</evidence>
<accession>A0A401S3R2</accession>
<dbReference type="OrthoDB" id="6512771at2759"/>
<dbReference type="SMART" id="SM00438">
    <property type="entry name" value="ZnF_NFX"/>
    <property type="match status" value="9"/>
</dbReference>
<dbReference type="InterPro" id="IPR001841">
    <property type="entry name" value="Znf_RING"/>
</dbReference>
<evidence type="ECO:0000259" key="19">
    <source>
        <dbReference type="PROSITE" id="PS50016"/>
    </source>
</evidence>
<feature type="compositionally biased region" description="Basic and acidic residues" evidence="18">
    <location>
        <begin position="24"/>
        <end position="41"/>
    </location>
</feature>
<evidence type="ECO:0000256" key="8">
    <source>
        <dbReference type="ARBA" id="ARBA00022771"/>
    </source>
</evidence>
<dbReference type="InterPro" id="IPR001374">
    <property type="entry name" value="R3H_dom"/>
</dbReference>
<evidence type="ECO:0000256" key="11">
    <source>
        <dbReference type="ARBA" id="ARBA00023015"/>
    </source>
</evidence>
<dbReference type="SUPFAM" id="SSF57850">
    <property type="entry name" value="RING/U-box"/>
    <property type="match status" value="1"/>
</dbReference>
<evidence type="ECO:0000259" key="21">
    <source>
        <dbReference type="PROSITE" id="PS51061"/>
    </source>
</evidence>
<comment type="caution">
    <text evidence="22">The sequence shown here is derived from an EMBL/GenBank/DDBJ whole genome shotgun (WGS) entry which is preliminary data.</text>
</comment>
<keyword evidence="13" id="KW-0804">Transcription</keyword>
<keyword evidence="12" id="KW-0238">DNA-binding</keyword>
<evidence type="ECO:0000256" key="6">
    <source>
        <dbReference type="ARBA" id="ARBA00022723"/>
    </source>
</evidence>
<dbReference type="GO" id="GO:0008270">
    <property type="term" value="F:zinc ion binding"/>
    <property type="evidence" value="ECO:0007669"/>
    <property type="project" value="UniProtKB-KW"/>
</dbReference>
<dbReference type="FunFam" id="3.30.1370.50:FF:000003">
    <property type="entry name" value="Transcriptional repressor NF-X1 isoform 1"/>
    <property type="match status" value="1"/>
</dbReference>
<dbReference type="CDD" id="cd16696">
    <property type="entry name" value="RING-CH-C4HC3_NFX1"/>
    <property type="match status" value="1"/>
</dbReference>
<dbReference type="GO" id="GO:0000122">
    <property type="term" value="P:negative regulation of transcription by RNA polymerase II"/>
    <property type="evidence" value="ECO:0007669"/>
    <property type="project" value="UniProtKB-ARBA"/>
</dbReference>
<comment type="similarity">
    <text evidence="2">Belongs to the NFX1 family.</text>
</comment>
<proteinExistence type="inferred from homology"/>
<dbReference type="PANTHER" id="PTHR12360:SF12">
    <property type="entry name" value="TRANSCRIPTIONAL REPRESSOR NF-X1"/>
    <property type="match status" value="1"/>
</dbReference>
<feature type="domain" description="RING-type" evidence="20">
    <location>
        <begin position="390"/>
        <end position="442"/>
    </location>
</feature>
<keyword evidence="23" id="KW-1185">Reference proteome</keyword>
<dbReference type="PROSITE" id="PS50089">
    <property type="entry name" value="ZF_RING_2"/>
    <property type="match status" value="1"/>
</dbReference>
<dbReference type="EMBL" id="BEZZ01000074">
    <property type="protein sequence ID" value="GCC25034.1"/>
    <property type="molecule type" value="Genomic_DNA"/>
</dbReference>
<dbReference type="Proteomes" id="UP000287033">
    <property type="component" value="Unassembled WGS sequence"/>
</dbReference>
<keyword evidence="4" id="KW-0597">Phosphoprotein</keyword>
<dbReference type="OMA" id="CPHPCDS"/>
<evidence type="ECO:0000256" key="4">
    <source>
        <dbReference type="ARBA" id="ARBA00022553"/>
    </source>
</evidence>
<protein>
    <recommendedName>
        <fullName evidence="15">Transcriptional repressor NF-X1</fullName>
    </recommendedName>
    <alternativeName>
        <fullName evidence="16">Nuclear transcription factor, X box-binding protein 1</fullName>
    </alternativeName>
</protein>
<keyword evidence="7" id="KW-0677">Repeat</keyword>
<feature type="domain" description="R3H" evidence="21">
    <location>
        <begin position="1028"/>
        <end position="1096"/>
    </location>
</feature>
<keyword evidence="3" id="KW-0678">Repressor</keyword>
<dbReference type="PROSITE" id="PS50016">
    <property type="entry name" value="ZF_PHD_2"/>
    <property type="match status" value="1"/>
</dbReference>
<evidence type="ECO:0000256" key="17">
    <source>
        <dbReference type="PROSITE-ProRule" id="PRU00175"/>
    </source>
</evidence>
<dbReference type="GO" id="GO:0005634">
    <property type="term" value="C:nucleus"/>
    <property type="evidence" value="ECO:0007669"/>
    <property type="project" value="UniProtKB-SubCell"/>
</dbReference>
<evidence type="ECO:0000256" key="9">
    <source>
        <dbReference type="ARBA" id="ARBA00022786"/>
    </source>
</evidence>
<feature type="region of interest" description="Disordered" evidence="18">
    <location>
        <begin position="1"/>
        <end position="109"/>
    </location>
</feature>
<feature type="compositionally biased region" description="Polar residues" evidence="18">
    <location>
        <begin position="42"/>
        <end position="52"/>
    </location>
</feature>
<evidence type="ECO:0000313" key="23">
    <source>
        <dbReference type="Proteomes" id="UP000287033"/>
    </source>
</evidence>
<evidence type="ECO:0000259" key="20">
    <source>
        <dbReference type="PROSITE" id="PS50089"/>
    </source>
</evidence>
<evidence type="ECO:0000256" key="14">
    <source>
        <dbReference type="ARBA" id="ARBA00023242"/>
    </source>
</evidence>
<dbReference type="AlphaFoldDB" id="A0A401S3R2"/>
<keyword evidence="9" id="KW-0833">Ubl conjugation pathway</keyword>
<keyword evidence="10" id="KW-0862">Zinc</keyword>
<feature type="compositionally biased region" description="Polar residues" evidence="18">
    <location>
        <begin position="94"/>
        <end position="106"/>
    </location>
</feature>
<evidence type="ECO:0000256" key="10">
    <source>
        <dbReference type="ARBA" id="ARBA00022833"/>
    </source>
</evidence>
<dbReference type="InterPro" id="IPR000967">
    <property type="entry name" value="Znf_NFX1"/>
</dbReference>
<feature type="region of interest" description="Disordered" evidence="18">
    <location>
        <begin position="330"/>
        <end position="354"/>
    </location>
</feature>
<keyword evidence="5" id="KW-0808">Transferase</keyword>
<keyword evidence="14" id="KW-0539">Nucleus</keyword>
<feature type="domain" description="PHD-type" evidence="19">
    <location>
        <begin position="387"/>
        <end position="444"/>
    </location>
</feature>
<dbReference type="InterPro" id="IPR034078">
    <property type="entry name" value="NFX1_fam"/>
</dbReference>
<dbReference type="Pfam" id="PF01424">
    <property type="entry name" value="R3H"/>
    <property type="match status" value="1"/>
</dbReference>
<evidence type="ECO:0000256" key="18">
    <source>
        <dbReference type="SAM" id="MobiDB-lite"/>
    </source>
</evidence>
<name>A0A401S3R2_CHIPU</name>
<dbReference type="InterPro" id="IPR019787">
    <property type="entry name" value="Znf_PHD-finger"/>
</dbReference>
<dbReference type="SMART" id="SM00393">
    <property type="entry name" value="R3H"/>
    <property type="match status" value="1"/>
</dbReference>
<dbReference type="SUPFAM" id="SSF82708">
    <property type="entry name" value="R3H domain"/>
    <property type="match status" value="1"/>
</dbReference>
<dbReference type="InterPro" id="IPR036867">
    <property type="entry name" value="R3H_dom_sf"/>
</dbReference>
<evidence type="ECO:0000256" key="1">
    <source>
        <dbReference type="ARBA" id="ARBA00004123"/>
    </source>
</evidence>
<comment type="subcellular location">
    <subcellularLocation>
        <location evidence="1">Nucleus</location>
    </subcellularLocation>
</comment>
<evidence type="ECO:0000256" key="15">
    <source>
        <dbReference type="ARBA" id="ARBA00072498"/>
    </source>
</evidence>
<evidence type="ECO:0000256" key="2">
    <source>
        <dbReference type="ARBA" id="ARBA00007269"/>
    </source>
</evidence>
<organism evidence="22 23">
    <name type="scientific">Chiloscyllium punctatum</name>
    <name type="common">Brownbanded bambooshark</name>
    <name type="synonym">Hemiscyllium punctatum</name>
    <dbReference type="NCBI Taxonomy" id="137246"/>
    <lineage>
        <taxon>Eukaryota</taxon>
        <taxon>Metazoa</taxon>
        <taxon>Chordata</taxon>
        <taxon>Craniata</taxon>
        <taxon>Vertebrata</taxon>
        <taxon>Chondrichthyes</taxon>
        <taxon>Elasmobranchii</taxon>
        <taxon>Galeomorphii</taxon>
        <taxon>Galeoidea</taxon>
        <taxon>Orectolobiformes</taxon>
        <taxon>Hemiscylliidae</taxon>
        <taxon>Chiloscyllium</taxon>
    </lineage>
</organism>
<dbReference type="Pfam" id="PF01422">
    <property type="entry name" value="zf-NF-X1"/>
    <property type="match status" value="7"/>
</dbReference>
<reference evidence="22 23" key="1">
    <citation type="journal article" date="2018" name="Nat. Ecol. Evol.">
        <title>Shark genomes provide insights into elasmobranch evolution and the origin of vertebrates.</title>
        <authorList>
            <person name="Hara Y"/>
            <person name="Yamaguchi K"/>
            <person name="Onimaru K"/>
            <person name="Kadota M"/>
            <person name="Koyanagi M"/>
            <person name="Keeley SD"/>
            <person name="Tatsumi K"/>
            <person name="Tanaka K"/>
            <person name="Motone F"/>
            <person name="Kageyama Y"/>
            <person name="Nozu R"/>
            <person name="Adachi N"/>
            <person name="Nishimura O"/>
            <person name="Nakagawa R"/>
            <person name="Tanegashima C"/>
            <person name="Kiyatake I"/>
            <person name="Matsumoto R"/>
            <person name="Murakumo K"/>
            <person name="Nishida K"/>
            <person name="Terakita A"/>
            <person name="Kuratani S"/>
            <person name="Sato K"/>
            <person name="Hyodo S Kuraku.S."/>
        </authorList>
    </citation>
    <scope>NUCLEOTIDE SEQUENCE [LARGE SCALE GENOMIC DNA]</scope>
</reference>
<dbReference type="GO" id="GO:0000981">
    <property type="term" value="F:DNA-binding transcription factor activity, RNA polymerase II-specific"/>
    <property type="evidence" value="ECO:0007669"/>
    <property type="project" value="TreeGrafter"/>
</dbReference>
<evidence type="ECO:0000256" key="13">
    <source>
        <dbReference type="ARBA" id="ARBA00023163"/>
    </source>
</evidence>
<evidence type="ECO:0000256" key="12">
    <source>
        <dbReference type="ARBA" id="ARBA00023125"/>
    </source>
</evidence>
<keyword evidence="11" id="KW-0805">Transcription regulation</keyword>
<dbReference type="PANTHER" id="PTHR12360">
    <property type="entry name" value="NUCLEAR TRANSCRIPTION FACTOR, X-BOX BINDING 1 NFX1"/>
    <property type="match status" value="1"/>
</dbReference>
<dbReference type="GO" id="GO:0000977">
    <property type="term" value="F:RNA polymerase II transcription regulatory region sequence-specific DNA binding"/>
    <property type="evidence" value="ECO:0007669"/>
    <property type="project" value="TreeGrafter"/>
</dbReference>
<dbReference type="CDD" id="cd02643">
    <property type="entry name" value="R3H_NF-X1"/>
    <property type="match status" value="1"/>
</dbReference>
<evidence type="ECO:0000256" key="7">
    <source>
        <dbReference type="ARBA" id="ARBA00022737"/>
    </source>
</evidence>
<evidence type="ECO:0000313" key="22">
    <source>
        <dbReference type="EMBL" id="GCC25034.1"/>
    </source>
</evidence>
<evidence type="ECO:0000256" key="16">
    <source>
        <dbReference type="ARBA" id="ARBA00078536"/>
    </source>
</evidence>
<gene>
    <name evidence="22" type="ORF">chiPu_0003438</name>
</gene>